<feature type="signal peptide" evidence="1">
    <location>
        <begin position="1"/>
        <end position="20"/>
    </location>
</feature>
<dbReference type="Proteomes" id="UP000719412">
    <property type="component" value="Unassembled WGS sequence"/>
</dbReference>
<protein>
    <submittedName>
        <fullName evidence="2">Uncharacterized protein</fullName>
    </submittedName>
</protein>
<organism evidence="2 3">
    <name type="scientific">Tenebrio molitor</name>
    <name type="common">Yellow mealworm beetle</name>
    <dbReference type="NCBI Taxonomy" id="7067"/>
    <lineage>
        <taxon>Eukaryota</taxon>
        <taxon>Metazoa</taxon>
        <taxon>Ecdysozoa</taxon>
        <taxon>Arthropoda</taxon>
        <taxon>Hexapoda</taxon>
        <taxon>Insecta</taxon>
        <taxon>Pterygota</taxon>
        <taxon>Neoptera</taxon>
        <taxon>Endopterygota</taxon>
        <taxon>Coleoptera</taxon>
        <taxon>Polyphaga</taxon>
        <taxon>Cucujiformia</taxon>
        <taxon>Tenebrionidae</taxon>
        <taxon>Tenebrio</taxon>
    </lineage>
</organism>
<evidence type="ECO:0000256" key="1">
    <source>
        <dbReference type="SAM" id="SignalP"/>
    </source>
</evidence>
<feature type="chain" id="PRO_5035302309" evidence="1">
    <location>
        <begin position="21"/>
        <end position="374"/>
    </location>
</feature>
<keyword evidence="1" id="KW-0732">Signal</keyword>
<evidence type="ECO:0000313" key="3">
    <source>
        <dbReference type="Proteomes" id="UP000719412"/>
    </source>
</evidence>
<dbReference type="AlphaFoldDB" id="A0A8J6LDC0"/>
<reference evidence="2" key="1">
    <citation type="journal article" date="2020" name="J Insects Food Feed">
        <title>The yellow mealworm (Tenebrio molitor) genome: a resource for the emerging insects as food and feed industry.</title>
        <authorList>
            <person name="Eriksson T."/>
            <person name="Andere A."/>
            <person name="Kelstrup H."/>
            <person name="Emery V."/>
            <person name="Picard C."/>
        </authorList>
    </citation>
    <scope>NUCLEOTIDE SEQUENCE</scope>
    <source>
        <strain evidence="2">Stoneville</strain>
        <tissue evidence="2">Whole head</tissue>
    </source>
</reference>
<sequence length="374" mass="42223">MQFKVVVFWFLVLSVGHVEDDKDGRRDDVVEFTRAVGDDSSKYHRPHRQVDHGLHYGRFQTERFCGSGSRRVLSVQVVPGLIGICRIYPPASPEQWRDEQKDQEFTSLPPGPAGVIVVSLAGVYAAMELIITPECLSREELTYELSARGTKVTDADGVDKLVHNLKYYLALESSGVLFETGPRLNPKYEMKRCSEILTEIQELLARVLDEANNSTIATKIAHLRKRLSRFAAEPGPQVEAKGELTADLNRAIDSFTTRVKFLAETPELSMRSGPLEFGATYSPRRTERVVEQTPSRSYHNWGQEIGSWSIVFKGDSCNDLAVFDFIVEVNERCASLGLPQDDLLRHAKLLFKGDALIWRSSYQSVTRIRRAKIF</sequence>
<dbReference type="EMBL" id="JABDTM020022743">
    <property type="protein sequence ID" value="KAH0815693.1"/>
    <property type="molecule type" value="Genomic_DNA"/>
</dbReference>
<keyword evidence="3" id="KW-1185">Reference proteome</keyword>
<name>A0A8J6LDC0_TENMO</name>
<gene>
    <name evidence="2" type="ORF">GEV33_007098</name>
</gene>
<accession>A0A8J6LDC0</accession>
<proteinExistence type="predicted"/>
<reference evidence="2" key="2">
    <citation type="submission" date="2021-08" db="EMBL/GenBank/DDBJ databases">
        <authorList>
            <person name="Eriksson T."/>
        </authorList>
    </citation>
    <scope>NUCLEOTIDE SEQUENCE</scope>
    <source>
        <strain evidence="2">Stoneville</strain>
        <tissue evidence="2">Whole head</tissue>
    </source>
</reference>
<comment type="caution">
    <text evidence="2">The sequence shown here is derived from an EMBL/GenBank/DDBJ whole genome shotgun (WGS) entry which is preliminary data.</text>
</comment>
<evidence type="ECO:0000313" key="2">
    <source>
        <dbReference type="EMBL" id="KAH0815693.1"/>
    </source>
</evidence>